<dbReference type="Pfam" id="PF13290">
    <property type="entry name" value="CHB_HEX_C_1"/>
    <property type="match status" value="1"/>
</dbReference>
<dbReference type="Pfam" id="PF07603">
    <property type="entry name" value="Lcl_C"/>
    <property type="match status" value="1"/>
</dbReference>
<accession>A0A2N0B974</accession>
<name>A0A2N0BQ21_9LEPT</name>
<dbReference type="AlphaFoldDB" id="A0A2N0BQ21"/>
<organism evidence="5">
    <name type="scientific">Leptospira ellisii</name>
    <dbReference type="NCBI Taxonomy" id="2023197"/>
    <lineage>
        <taxon>Bacteria</taxon>
        <taxon>Pseudomonadati</taxon>
        <taxon>Spirochaetota</taxon>
        <taxon>Spirochaetia</taxon>
        <taxon>Leptospirales</taxon>
        <taxon>Leptospiraceae</taxon>
        <taxon>Leptospira</taxon>
    </lineage>
</organism>
<dbReference type="InterPro" id="IPR032812">
    <property type="entry name" value="SbsA_Ig"/>
</dbReference>
<evidence type="ECO:0000259" key="3">
    <source>
        <dbReference type="Pfam" id="PF13205"/>
    </source>
</evidence>
<dbReference type="InterPro" id="IPR059177">
    <property type="entry name" value="GH29D-like_dom"/>
</dbReference>
<feature type="domain" description="GH29D-like beta-sandwich" evidence="4">
    <location>
        <begin position="181"/>
        <end position="260"/>
    </location>
</feature>
<dbReference type="PROSITE" id="PS51257">
    <property type="entry name" value="PROKAR_LIPOPROTEIN"/>
    <property type="match status" value="1"/>
</dbReference>
<feature type="domain" description="SbsA Ig-like" evidence="3">
    <location>
        <begin position="371"/>
        <end position="489"/>
    </location>
</feature>
<evidence type="ECO:0000256" key="1">
    <source>
        <dbReference type="ARBA" id="ARBA00022729"/>
    </source>
</evidence>
<gene>
    <name evidence="5" type="ORF">CH379_09550</name>
</gene>
<comment type="caution">
    <text evidence="5">The sequence shown here is derived from an EMBL/GenBank/DDBJ whole genome shotgun (WGS) entry which is preliminary data.</text>
</comment>
<feature type="domain" description="Lcl C-terminal" evidence="2">
    <location>
        <begin position="549"/>
        <end position="678"/>
    </location>
</feature>
<dbReference type="Pfam" id="PF13205">
    <property type="entry name" value="Big_5"/>
    <property type="match status" value="1"/>
</dbReference>
<evidence type="ECO:0000313" key="5">
    <source>
        <dbReference type="EMBL" id="PJZ93102.1"/>
    </source>
</evidence>
<proteinExistence type="predicted"/>
<sequence>MILRKKEIKNVFALPRLFACFLLVFAGCLPDMESSFPNFSFFIPSYLSLSPASPLAPSVLSINGGKSLRGGIVFSESTSDPLFSTGFNLRLSIGSDHSGSTLYACVDLSACTPSNSFFQNFLGEIVASETEIDFFFSPETYPSEGTHTLYLSVVKDSIFSKQISNPLVFDTTPPALSPSLAAGIYTSTGTLSFTCTDAFSGCDTIVFTSSGVDPSVLLSPNFDPFSVLNGNVYSASIPIPSGTTTIRALAVDRSGNVSDIEEWEYEVNPTAPIVPAVDLTEVQDSPVNSSGSATLVWESNTNGTFQIADDSGDCSALAPPEVLLSGTVSASGAQTTTIANSILAEGNNSFKLCFKDSLDQYDSFLFSVTKDTTRPTILSSNPSGGSSNVDASNEHLLITFDEVMTENTEIQIRAFLTYGPVGSETTVELSLPAGVRSWGSATVLDVDLDATLPAVSKVSLRLRADDLTDLAGNSIAGDAEGYYNIQFQTGASNAIRNVIDSNQPICGDMTGNLISCAGTGQDGAFLNVPAQQILVGPFLNPGFSSDPVTVDQTSGLTWKTCPQGMTWSGAGCAGSYTTFTWPEAISQCLLLNEVNANAGYAGIKGWRLASMDDFISLTTLSSDTTSYLIVPIANFPNFPSDNANGQRFWSASTNLNSTHNTSYAWGITAAGGGTVITSKGFVFDGVTPFLAVCVSGNPN</sequence>
<dbReference type="InterPro" id="IPR011460">
    <property type="entry name" value="Lcl_C"/>
</dbReference>
<keyword evidence="1" id="KW-0732">Signal</keyword>
<dbReference type="EMBL" id="NPEF01000082">
    <property type="protein sequence ID" value="PJZ93102.1"/>
    <property type="molecule type" value="Genomic_DNA"/>
</dbReference>
<accession>A0A2N0BQ21</accession>
<protein>
    <submittedName>
        <fullName evidence="5">Uncharacterized protein</fullName>
    </submittedName>
</protein>
<reference evidence="5" key="1">
    <citation type="submission" date="2017-07" db="EMBL/GenBank/DDBJ databases">
        <title>Leptospira spp. isolated from tropical soils.</title>
        <authorList>
            <person name="Thibeaux R."/>
            <person name="Iraola G."/>
            <person name="Ferres I."/>
            <person name="Bierque E."/>
            <person name="Girault D."/>
            <person name="Soupe-Gilbert M.-E."/>
            <person name="Picardeau M."/>
            <person name="Goarant C."/>
        </authorList>
    </citation>
    <scope>NUCLEOTIDE SEQUENCE [LARGE SCALE GENOMIC DNA]</scope>
    <source>
        <strain evidence="5">ATI7-C-A5</strain>
    </source>
</reference>
<evidence type="ECO:0000259" key="2">
    <source>
        <dbReference type="Pfam" id="PF07603"/>
    </source>
</evidence>
<evidence type="ECO:0000259" key="4">
    <source>
        <dbReference type="Pfam" id="PF13290"/>
    </source>
</evidence>
<dbReference type="OrthoDB" id="8555302at2"/>